<organism evidence="8 9">
    <name type="scientific">Denitrovibrio acetiphilus (strain DSM 12809 / NBRC 114555 / N2460)</name>
    <dbReference type="NCBI Taxonomy" id="522772"/>
    <lineage>
        <taxon>Bacteria</taxon>
        <taxon>Pseudomonadati</taxon>
        <taxon>Deferribacterota</taxon>
        <taxon>Deferribacteres</taxon>
        <taxon>Deferribacterales</taxon>
        <taxon>Geovibrionaceae</taxon>
        <taxon>Denitrovibrio</taxon>
    </lineage>
</organism>
<comment type="similarity">
    <text evidence="2 6">Belongs to the transposase mutator family.</text>
</comment>
<evidence type="ECO:0000313" key="8">
    <source>
        <dbReference type="EMBL" id="ADD67451.1"/>
    </source>
</evidence>
<evidence type="ECO:0000313" key="9">
    <source>
        <dbReference type="Proteomes" id="UP000002012"/>
    </source>
</evidence>
<comment type="function">
    <text evidence="1 6">Required for the transposition of the insertion element.</text>
</comment>
<proteinExistence type="inferred from homology"/>
<dbReference type="PaxDb" id="522772-Dacet_0663"/>
<dbReference type="GO" id="GO:0006313">
    <property type="term" value="P:DNA transposition"/>
    <property type="evidence" value="ECO:0007669"/>
    <property type="project" value="UniProtKB-UniRule"/>
</dbReference>
<keyword evidence="6" id="KW-0814">Transposable element</keyword>
<feature type="compositionally biased region" description="Low complexity" evidence="7">
    <location>
        <begin position="49"/>
        <end position="67"/>
    </location>
</feature>
<dbReference type="Pfam" id="PF00872">
    <property type="entry name" value="Transposase_mut"/>
    <property type="match status" value="1"/>
</dbReference>
<dbReference type="GO" id="GO:0004803">
    <property type="term" value="F:transposase activity"/>
    <property type="evidence" value="ECO:0007669"/>
    <property type="project" value="UniProtKB-UniRule"/>
</dbReference>
<evidence type="ECO:0000256" key="3">
    <source>
        <dbReference type="ARBA" id="ARBA00022578"/>
    </source>
</evidence>
<reference evidence="8 9" key="1">
    <citation type="journal article" date="2010" name="Stand. Genomic Sci.">
        <title>Complete genome sequence of Denitrovibrio acetiphilus type strain (N2460).</title>
        <authorList>
            <person name="Kiss H."/>
            <person name="Lang E."/>
            <person name="Lapidus A."/>
            <person name="Copeland A."/>
            <person name="Nolan M."/>
            <person name="Glavina Del Rio T."/>
            <person name="Chen F."/>
            <person name="Lucas S."/>
            <person name="Tice H."/>
            <person name="Cheng J.F."/>
            <person name="Han C."/>
            <person name="Goodwin L."/>
            <person name="Pitluck S."/>
            <person name="Liolios K."/>
            <person name="Pati A."/>
            <person name="Ivanova N."/>
            <person name="Mavromatis K."/>
            <person name="Chen A."/>
            <person name="Palaniappan K."/>
            <person name="Land M."/>
            <person name="Hauser L."/>
            <person name="Chang Y.J."/>
            <person name="Jeffries C.D."/>
            <person name="Detter J.C."/>
            <person name="Brettin T."/>
            <person name="Spring S."/>
            <person name="Rohde M."/>
            <person name="Goker M."/>
            <person name="Woyke T."/>
            <person name="Bristow J."/>
            <person name="Eisen J.A."/>
            <person name="Markowitz V."/>
            <person name="Hugenholtz P."/>
            <person name="Kyrpides N.C."/>
            <person name="Klenk H.P."/>
        </authorList>
    </citation>
    <scope>NUCLEOTIDE SEQUENCE [LARGE SCALE GENOMIC DNA]</scope>
    <source>
        <strain evidence="9">DSM 12809 / NBRC 114555 / N2460</strain>
    </source>
</reference>
<dbReference type="EMBL" id="CP001968">
    <property type="protein sequence ID" value="ADD67451.1"/>
    <property type="molecule type" value="Genomic_DNA"/>
</dbReference>
<dbReference type="eggNOG" id="COG3328">
    <property type="taxonomic scope" value="Bacteria"/>
</dbReference>
<dbReference type="GO" id="GO:0003677">
    <property type="term" value="F:DNA binding"/>
    <property type="evidence" value="ECO:0007669"/>
    <property type="project" value="UniProtKB-UniRule"/>
</dbReference>
<dbReference type="HOGENOM" id="CLU_036805_2_0_0"/>
<gene>
    <name evidence="8" type="ordered locus">Dacet_0663</name>
</gene>
<evidence type="ECO:0000256" key="5">
    <source>
        <dbReference type="ARBA" id="ARBA00023172"/>
    </source>
</evidence>
<dbReference type="PANTHER" id="PTHR33217">
    <property type="entry name" value="TRANSPOSASE FOR INSERTION SEQUENCE ELEMENT IS1081"/>
    <property type="match status" value="1"/>
</dbReference>
<evidence type="ECO:0000256" key="2">
    <source>
        <dbReference type="ARBA" id="ARBA00010961"/>
    </source>
</evidence>
<feature type="region of interest" description="Disordered" evidence="7">
    <location>
        <begin position="49"/>
        <end position="78"/>
    </location>
</feature>
<keyword evidence="5 6" id="KW-0233">DNA recombination</keyword>
<evidence type="ECO:0000256" key="7">
    <source>
        <dbReference type="SAM" id="MobiDB-lite"/>
    </source>
</evidence>
<keyword evidence="9" id="KW-1185">Reference proteome</keyword>
<dbReference type="NCBIfam" id="NF033543">
    <property type="entry name" value="transpos_IS256"/>
    <property type="match status" value="1"/>
</dbReference>
<dbReference type="AlphaFoldDB" id="D4H4Q7"/>
<dbReference type="PANTHER" id="PTHR33217:SF5">
    <property type="entry name" value="MUTATOR FAMILY TRANSPOSASE"/>
    <property type="match status" value="1"/>
</dbReference>
<protein>
    <recommendedName>
        <fullName evidence="6">Mutator family transposase</fullName>
    </recommendedName>
</protein>
<keyword evidence="4 6" id="KW-0238">DNA-binding</keyword>
<dbReference type="KEGG" id="dap:Dacet_0663"/>
<accession>D4H4Q7</accession>
<dbReference type="RefSeq" id="WP_013009995.1">
    <property type="nucleotide sequence ID" value="NC_013943.1"/>
</dbReference>
<evidence type="ECO:0000256" key="1">
    <source>
        <dbReference type="ARBA" id="ARBA00002190"/>
    </source>
</evidence>
<evidence type="ECO:0000256" key="6">
    <source>
        <dbReference type="RuleBase" id="RU365089"/>
    </source>
</evidence>
<dbReference type="InParanoid" id="D4H4Q7"/>
<dbReference type="Proteomes" id="UP000002012">
    <property type="component" value="Chromosome"/>
</dbReference>
<name>D4H4Q7_DENA2</name>
<sequence length="402" mass="45943">MDKKKIEELVEIFAKEMKSPEDLSELSRMLVKATIEKALNAELDDHLGYSKNSHSGHNSGNNRNGYSPKTLKTDSGEIELDTPRDRNGSFEPAFVKKHQTRLPEVENKILALYARGMTTRDIADTFHEFYDADVSPTLISKITDAVIEEVLEWQNRPLDAVYPVIYLDCIVVKVTQDKRVINKSIYLALGINTEGHKELLGMWISENEGSKFWLSVLTEIQNRGVKDIFIACVDGLSGFPEAINTVYPKTAVQLCIVHMVRNSLKYVSYKDRKAVAADLKQIYSSVTAEQAAHELDKLADKWDSKYPAISRSWQAHWDNVIPLFDYPDEIRKIIYTTNAIESLNSVIRKAIKNRKIFPSDKSAFKVVYLAMKQASKKWTMPIRNWLPAMNRFIMEYGDRVDV</sequence>
<dbReference type="PROSITE" id="PS01007">
    <property type="entry name" value="TRANSPOSASE_MUTATOR"/>
    <property type="match status" value="1"/>
</dbReference>
<dbReference type="InterPro" id="IPR001207">
    <property type="entry name" value="Transposase_mutator"/>
</dbReference>
<dbReference type="OrthoDB" id="9815585at2"/>
<dbReference type="STRING" id="522772.Dacet_0663"/>
<evidence type="ECO:0000256" key="4">
    <source>
        <dbReference type="ARBA" id="ARBA00023125"/>
    </source>
</evidence>
<keyword evidence="3 6" id="KW-0815">Transposition</keyword>